<accession>A0A8I3AJU1</accession>
<organism evidence="2 3">
    <name type="scientific">Verticillium longisporum</name>
    <name type="common">Verticillium dahliae var. longisporum</name>
    <dbReference type="NCBI Taxonomy" id="100787"/>
    <lineage>
        <taxon>Eukaryota</taxon>
        <taxon>Fungi</taxon>
        <taxon>Dikarya</taxon>
        <taxon>Ascomycota</taxon>
        <taxon>Pezizomycotina</taxon>
        <taxon>Sordariomycetes</taxon>
        <taxon>Hypocreomycetidae</taxon>
        <taxon>Glomerellales</taxon>
        <taxon>Plectosphaerellaceae</taxon>
        <taxon>Verticillium</taxon>
    </lineage>
</organism>
<feature type="compositionally biased region" description="Basic and acidic residues" evidence="1">
    <location>
        <begin position="28"/>
        <end position="39"/>
    </location>
</feature>
<dbReference type="EMBL" id="JAEMWZ010000480">
    <property type="protein sequence ID" value="KAG7115378.1"/>
    <property type="molecule type" value="Genomic_DNA"/>
</dbReference>
<evidence type="ECO:0000313" key="2">
    <source>
        <dbReference type="EMBL" id="KAG7115378.1"/>
    </source>
</evidence>
<gene>
    <name evidence="2" type="ORF">HYQ45_016336</name>
</gene>
<feature type="region of interest" description="Disordered" evidence="1">
    <location>
        <begin position="15"/>
        <end position="40"/>
    </location>
</feature>
<comment type="caution">
    <text evidence="2">The sequence shown here is derived from an EMBL/GenBank/DDBJ whole genome shotgun (WGS) entry which is preliminary data.</text>
</comment>
<feature type="compositionally biased region" description="Low complexity" evidence="1">
    <location>
        <begin position="15"/>
        <end position="26"/>
    </location>
</feature>
<sequence length="78" mass="8288">MAPLTPYSYIQCPCSESSPAADSSAAKGEPDDRTFDPRAPRANYSLYPLEYPAATSRVRVIDAQEAASSVPVALGLLL</sequence>
<proteinExistence type="predicted"/>
<dbReference type="Proteomes" id="UP000689129">
    <property type="component" value="Unassembled WGS sequence"/>
</dbReference>
<evidence type="ECO:0000313" key="3">
    <source>
        <dbReference type="Proteomes" id="UP000689129"/>
    </source>
</evidence>
<dbReference type="OrthoDB" id="283815at2759"/>
<reference evidence="2" key="1">
    <citation type="journal article" date="2021" name="Mol. Plant Pathol.">
        <title>A 20-kb lineage-specific genomic region tames virulence in pathogenic amphidiploid Verticillium longisporum.</title>
        <authorList>
            <person name="Harting R."/>
            <person name="Starke J."/>
            <person name="Kusch H."/>
            <person name="Poggeler S."/>
            <person name="Maurus I."/>
            <person name="Schluter R."/>
            <person name="Landesfeind M."/>
            <person name="Bulla I."/>
            <person name="Nowrousian M."/>
            <person name="de Jonge R."/>
            <person name="Stahlhut G."/>
            <person name="Hoff K.J."/>
            <person name="Asshauer K.P."/>
            <person name="Thurmer A."/>
            <person name="Stanke M."/>
            <person name="Daniel R."/>
            <person name="Morgenstern B."/>
            <person name="Thomma B.P.H.J."/>
            <person name="Kronstad J.W."/>
            <person name="Braus-Stromeyer S.A."/>
            <person name="Braus G.H."/>
        </authorList>
    </citation>
    <scope>NUCLEOTIDE SEQUENCE</scope>
    <source>
        <strain evidence="2">Vl32</strain>
    </source>
</reference>
<name>A0A8I3AJU1_VERLO</name>
<dbReference type="AlphaFoldDB" id="A0A8I3AJU1"/>
<evidence type="ECO:0000256" key="1">
    <source>
        <dbReference type="SAM" id="MobiDB-lite"/>
    </source>
</evidence>
<protein>
    <submittedName>
        <fullName evidence="2">Uncharacterized protein</fullName>
    </submittedName>
</protein>